<evidence type="ECO:0000313" key="8">
    <source>
        <dbReference type="EMBL" id="RCI01762.1"/>
    </source>
</evidence>
<dbReference type="SMART" id="SM00105">
    <property type="entry name" value="ArfGap"/>
    <property type="match status" value="1"/>
</dbReference>
<feature type="region of interest" description="Disordered" evidence="6">
    <location>
        <begin position="135"/>
        <end position="157"/>
    </location>
</feature>
<dbReference type="FunFam" id="1.10.220.150:FF:000009">
    <property type="entry name" value="stromal membrane-associated protein 1 isoform X1"/>
    <property type="match status" value="1"/>
</dbReference>
<comment type="caution">
    <text evidence="8">The sequence shown here is derived from an EMBL/GenBank/DDBJ whole genome shotgun (WGS) entry which is preliminary data.</text>
</comment>
<keyword evidence="3 5" id="KW-0863">Zinc-finger</keyword>
<keyword evidence="2" id="KW-0479">Metal-binding</keyword>
<evidence type="ECO:0000259" key="7">
    <source>
        <dbReference type="PROSITE" id="PS50115"/>
    </source>
</evidence>
<evidence type="ECO:0000313" key="9">
    <source>
        <dbReference type="Proteomes" id="UP000253551"/>
    </source>
</evidence>
<dbReference type="InterPro" id="IPR037278">
    <property type="entry name" value="ARFGAP/RecO"/>
</dbReference>
<dbReference type="CDD" id="cd08204">
    <property type="entry name" value="ArfGap"/>
    <property type="match status" value="1"/>
</dbReference>
<keyword evidence="4" id="KW-0862">Zinc</keyword>
<dbReference type="PROSITE" id="PS50115">
    <property type="entry name" value="ARFGAP"/>
    <property type="match status" value="1"/>
</dbReference>
<evidence type="ECO:0000256" key="3">
    <source>
        <dbReference type="ARBA" id="ARBA00022771"/>
    </source>
</evidence>
<feature type="non-terminal residue" evidence="8">
    <location>
        <position position="157"/>
    </location>
</feature>
<dbReference type="AlphaFoldDB" id="A0A367KIU0"/>
<feature type="domain" description="Arf-GAP" evidence="7">
    <location>
        <begin position="14"/>
        <end position="134"/>
    </location>
</feature>
<name>A0A367KIU0_RHIST</name>
<reference evidence="8 9" key="1">
    <citation type="journal article" date="2018" name="G3 (Bethesda)">
        <title>Phylogenetic and Phylogenomic Definition of Rhizopus Species.</title>
        <authorList>
            <person name="Gryganskyi A.P."/>
            <person name="Golan J."/>
            <person name="Dolatabadi S."/>
            <person name="Mondo S."/>
            <person name="Robb S."/>
            <person name="Idnurm A."/>
            <person name="Muszewska A."/>
            <person name="Steczkiewicz K."/>
            <person name="Masonjones S."/>
            <person name="Liao H.L."/>
            <person name="Gajdeczka M.T."/>
            <person name="Anike F."/>
            <person name="Vuek A."/>
            <person name="Anishchenko I.M."/>
            <person name="Voigt K."/>
            <person name="de Hoog G.S."/>
            <person name="Smith M.E."/>
            <person name="Heitman J."/>
            <person name="Vilgalys R."/>
            <person name="Stajich J.E."/>
        </authorList>
    </citation>
    <scope>NUCLEOTIDE SEQUENCE [LARGE SCALE GENOMIC DNA]</scope>
    <source>
        <strain evidence="8 9">LSU 92-RS-03</strain>
    </source>
</reference>
<dbReference type="PANTHER" id="PTHR45705:SF1">
    <property type="entry name" value="FI20236P1"/>
    <property type="match status" value="1"/>
</dbReference>
<dbReference type="EMBL" id="PJQM01001674">
    <property type="protein sequence ID" value="RCI01762.1"/>
    <property type="molecule type" value="Genomic_DNA"/>
</dbReference>
<dbReference type="InterPro" id="IPR038508">
    <property type="entry name" value="ArfGAP_dom_sf"/>
</dbReference>
<dbReference type="Pfam" id="PF01412">
    <property type="entry name" value="ArfGap"/>
    <property type="match status" value="1"/>
</dbReference>
<dbReference type="Gene3D" id="1.10.220.150">
    <property type="entry name" value="Arf GTPase activating protein"/>
    <property type="match status" value="1"/>
</dbReference>
<dbReference type="Proteomes" id="UP000253551">
    <property type="component" value="Unassembled WGS sequence"/>
</dbReference>
<proteinExistence type="predicted"/>
<evidence type="ECO:0000256" key="5">
    <source>
        <dbReference type="PROSITE-ProRule" id="PRU00288"/>
    </source>
</evidence>
<accession>A0A367KIU0</accession>
<protein>
    <recommendedName>
        <fullName evidence="7">Arf-GAP domain-containing protein</fullName>
    </recommendedName>
</protein>
<dbReference type="GO" id="GO:0005096">
    <property type="term" value="F:GTPase activator activity"/>
    <property type="evidence" value="ECO:0007669"/>
    <property type="project" value="UniProtKB-KW"/>
</dbReference>
<keyword evidence="9" id="KW-1185">Reference proteome</keyword>
<evidence type="ECO:0000256" key="2">
    <source>
        <dbReference type="ARBA" id="ARBA00022723"/>
    </source>
</evidence>
<dbReference type="SUPFAM" id="SSF57863">
    <property type="entry name" value="ArfGap/RecO-like zinc finger"/>
    <property type="match status" value="1"/>
</dbReference>
<sequence length="157" mass="17923">MREKQSKATQERHERILNELCKTDGNNKCADCFAPNPRWASYSLGIFLCIRCASLHRKMGTHISRVKSVSMDQWSAQEIKTMVEKGGNIKVNQQMTFNSCLPLALDDNFAMEKYIRDKWERGLFQKLEIDTRQETLVPTPTSSSTTATSSVLSSPRF</sequence>
<keyword evidence="1" id="KW-0343">GTPase activation</keyword>
<evidence type="ECO:0000256" key="1">
    <source>
        <dbReference type="ARBA" id="ARBA00022468"/>
    </source>
</evidence>
<dbReference type="GO" id="GO:0008270">
    <property type="term" value="F:zinc ion binding"/>
    <property type="evidence" value="ECO:0007669"/>
    <property type="project" value="UniProtKB-KW"/>
</dbReference>
<organism evidence="8 9">
    <name type="scientific">Rhizopus stolonifer</name>
    <name type="common">Rhizopus nigricans</name>
    <dbReference type="NCBI Taxonomy" id="4846"/>
    <lineage>
        <taxon>Eukaryota</taxon>
        <taxon>Fungi</taxon>
        <taxon>Fungi incertae sedis</taxon>
        <taxon>Mucoromycota</taxon>
        <taxon>Mucoromycotina</taxon>
        <taxon>Mucoromycetes</taxon>
        <taxon>Mucorales</taxon>
        <taxon>Mucorineae</taxon>
        <taxon>Rhizopodaceae</taxon>
        <taxon>Rhizopus</taxon>
    </lineage>
</organism>
<dbReference type="PANTHER" id="PTHR45705">
    <property type="entry name" value="FI20236P1"/>
    <property type="match status" value="1"/>
</dbReference>
<evidence type="ECO:0000256" key="4">
    <source>
        <dbReference type="ARBA" id="ARBA00022833"/>
    </source>
</evidence>
<gene>
    <name evidence="8" type="ORF">CU098_004189</name>
</gene>
<dbReference type="GO" id="GO:0005737">
    <property type="term" value="C:cytoplasm"/>
    <property type="evidence" value="ECO:0007669"/>
    <property type="project" value="TreeGrafter"/>
</dbReference>
<dbReference type="PRINTS" id="PR00405">
    <property type="entry name" value="REVINTRACTNG"/>
</dbReference>
<dbReference type="OrthoDB" id="10266696at2759"/>
<dbReference type="InterPro" id="IPR001164">
    <property type="entry name" value="ArfGAP_dom"/>
</dbReference>
<dbReference type="STRING" id="4846.A0A367KIU0"/>
<dbReference type="InterPro" id="IPR051718">
    <property type="entry name" value="ARF_GTPase-activating"/>
</dbReference>
<evidence type="ECO:0000256" key="6">
    <source>
        <dbReference type="SAM" id="MobiDB-lite"/>
    </source>
</evidence>